<dbReference type="PANTHER" id="PTHR33596">
    <property type="entry name" value="COLD-REGULATED 413 PLASMA MEMBRANE PROTEIN 2"/>
    <property type="match status" value="1"/>
</dbReference>
<accession>D8S029</accession>
<feature type="transmembrane region" description="Helical" evidence="6">
    <location>
        <begin position="110"/>
        <end position="129"/>
    </location>
</feature>
<dbReference type="OMA" id="NARIYKS"/>
<dbReference type="eggNOG" id="ENOG502RXZY">
    <property type="taxonomic scope" value="Eukaryota"/>
</dbReference>
<reference evidence="7 8" key="1">
    <citation type="journal article" date="2011" name="Science">
        <title>The Selaginella genome identifies genetic changes associated with the evolution of vascular plants.</title>
        <authorList>
            <person name="Banks J.A."/>
            <person name="Nishiyama T."/>
            <person name="Hasebe M."/>
            <person name="Bowman J.L."/>
            <person name="Gribskov M."/>
            <person name="dePamphilis C."/>
            <person name="Albert V.A."/>
            <person name="Aono N."/>
            <person name="Aoyama T."/>
            <person name="Ambrose B.A."/>
            <person name="Ashton N.W."/>
            <person name="Axtell M.J."/>
            <person name="Barker E."/>
            <person name="Barker M.S."/>
            <person name="Bennetzen J.L."/>
            <person name="Bonawitz N.D."/>
            <person name="Chapple C."/>
            <person name="Cheng C."/>
            <person name="Correa L.G."/>
            <person name="Dacre M."/>
            <person name="DeBarry J."/>
            <person name="Dreyer I."/>
            <person name="Elias M."/>
            <person name="Engstrom E.M."/>
            <person name="Estelle M."/>
            <person name="Feng L."/>
            <person name="Finet C."/>
            <person name="Floyd S.K."/>
            <person name="Frommer W.B."/>
            <person name="Fujita T."/>
            <person name="Gramzow L."/>
            <person name="Gutensohn M."/>
            <person name="Harholt J."/>
            <person name="Hattori M."/>
            <person name="Heyl A."/>
            <person name="Hirai T."/>
            <person name="Hiwatashi Y."/>
            <person name="Ishikawa M."/>
            <person name="Iwata M."/>
            <person name="Karol K.G."/>
            <person name="Koehler B."/>
            <person name="Kolukisaoglu U."/>
            <person name="Kubo M."/>
            <person name="Kurata T."/>
            <person name="Lalonde S."/>
            <person name="Li K."/>
            <person name="Li Y."/>
            <person name="Litt A."/>
            <person name="Lyons E."/>
            <person name="Manning G."/>
            <person name="Maruyama T."/>
            <person name="Michael T.P."/>
            <person name="Mikami K."/>
            <person name="Miyazaki S."/>
            <person name="Morinaga S."/>
            <person name="Murata T."/>
            <person name="Mueller-Roeber B."/>
            <person name="Nelson D.R."/>
            <person name="Obara M."/>
            <person name="Oguri Y."/>
            <person name="Olmstead R.G."/>
            <person name="Onodera N."/>
            <person name="Petersen B.L."/>
            <person name="Pils B."/>
            <person name="Prigge M."/>
            <person name="Rensing S.A."/>
            <person name="Riano-Pachon D.M."/>
            <person name="Roberts A.W."/>
            <person name="Sato Y."/>
            <person name="Scheller H.V."/>
            <person name="Schulz B."/>
            <person name="Schulz C."/>
            <person name="Shakirov E.V."/>
            <person name="Shibagaki N."/>
            <person name="Shinohara N."/>
            <person name="Shippen D.E."/>
            <person name="Soerensen I."/>
            <person name="Sotooka R."/>
            <person name="Sugimoto N."/>
            <person name="Sugita M."/>
            <person name="Sumikawa N."/>
            <person name="Tanurdzic M."/>
            <person name="Theissen G."/>
            <person name="Ulvskov P."/>
            <person name="Wakazuki S."/>
            <person name="Weng J.K."/>
            <person name="Willats W.W."/>
            <person name="Wipf D."/>
            <person name="Wolf P.G."/>
            <person name="Yang L."/>
            <person name="Zimmer A.D."/>
            <person name="Zhu Q."/>
            <person name="Mitros T."/>
            <person name="Hellsten U."/>
            <person name="Loque D."/>
            <person name="Otillar R."/>
            <person name="Salamov A."/>
            <person name="Schmutz J."/>
            <person name="Shapiro H."/>
            <person name="Lindquist E."/>
            <person name="Lucas S."/>
            <person name="Rokhsar D."/>
            <person name="Grigoriev I.V."/>
        </authorList>
    </citation>
    <scope>NUCLEOTIDE SEQUENCE [LARGE SCALE GENOMIC DNA]</scope>
</reference>
<dbReference type="KEGG" id="smo:SELMODRAFT_175784"/>
<keyword evidence="5 6" id="KW-0472">Membrane</keyword>
<evidence type="ECO:0000313" key="7">
    <source>
        <dbReference type="EMBL" id="EFJ22258.1"/>
    </source>
</evidence>
<organism evidence="8">
    <name type="scientific">Selaginella moellendorffii</name>
    <name type="common">Spikemoss</name>
    <dbReference type="NCBI Taxonomy" id="88036"/>
    <lineage>
        <taxon>Eukaryota</taxon>
        <taxon>Viridiplantae</taxon>
        <taxon>Streptophyta</taxon>
        <taxon>Embryophyta</taxon>
        <taxon>Tracheophyta</taxon>
        <taxon>Lycopodiopsida</taxon>
        <taxon>Selaginellales</taxon>
        <taxon>Selaginellaceae</taxon>
        <taxon>Selaginella</taxon>
    </lineage>
</organism>
<evidence type="ECO:0000256" key="3">
    <source>
        <dbReference type="ARBA" id="ARBA00022692"/>
    </source>
</evidence>
<comment type="subcellular location">
    <subcellularLocation>
        <location evidence="1">Membrane</location>
        <topology evidence="1">Multi-pass membrane protein</topology>
    </subcellularLocation>
</comment>
<keyword evidence="3 6" id="KW-0812">Transmembrane</keyword>
<evidence type="ECO:0000256" key="6">
    <source>
        <dbReference type="SAM" id="Phobius"/>
    </source>
</evidence>
<dbReference type="GO" id="GO:0016020">
    <property type="term" value="C:membrane"/>
    <property type="evidence" value="ECO:0007669"/>
    <property type="project" value="UniProtKB-SubCell"/>
</dbReference>
<name>D8S029_SELML</name>
<dbReference type="AlphaFoldDB" id="D8S029"/>
<evidence type="ECO:0000256" key="5">
    <source>
        <dbReference type="ARBA" id="ARBA00023136"/>
    </source>
</evidence>
<evidence type="ECO:0000256" key="2">
    <source>
        <dbReference type="ARBA" id="ARBA00005852"/>
    </source>
</evidence>
<dbReference type="InterPro" id="IPR008892">
    <property type="entry name" value="COR413"/>
</dbReference>
<protein>
    <submittedName>
        <fullName evidence="7">Uncharacterized protein</fullName>
    </submittedName>
</protein>
<evidence type="ECO:0000256" key="4">
    <source>
        <dbReference type="ARBA" id="ARBA00022989"/>
    </source>
</evidence>
<proteinExistence type="inferred from homology"/>
<sequence>MMKRGCQTGAFSVQCSGETLRWVSTVSAVALLLVKNTGVRKSLLVPLLALQMPQNVINWMKGEYGLWSAFLALTVRLFYTIPGELELPLVLLLLVITAPYQVMQQRGTQAGLIIWATLSSYLGFQHISRAGGIGRAFHQRVLVPTVASIFLVAVPVVLLYQGL</sequence>
<feature type="transmembrane region" description="Helical" evidence="6">
    <location>
        <begin position="87"/>
        <end position="103"/>
    </location>
</feature>
<comment type="similarity">
    <text evidence="2">Belongs to the Cold-regulated 413 protein family.</text>
</comment>
<dbReference type="EMBL" id="GL377596">
    <property type="protein sequence ID" value="EFJ22258.1"/>
    <property type="molecule type" value="Genomic_DNA"/>
</dbReference>
<dbReference type="PANTHER" id="PTHR33596:SF17">
    <property type="entry name" value="COLD-REGULATED 413 INNER MEMBRANE PROTEIN 1, CHLOROPLASTIC-RELATED"/>
    <property type="match status" value="1"/>
</dbReference>
<dbReference type="FunCoup" id="D8S029">
    <property type="interactions" value="936"/>
</dbReference>
<keyword evidence="8" id="KW-1185">Reference proteome</keyword>
<evidence type="ECO:0000313" key="8">
    <source>
        <dbReference type="Proteomes" id="UP000001514"/>
    </source>
</evidence>
<evidence type="ECO:0000256" key="1">
    <source>
        <dbReference type="ARBA" id="ARBA00004141"/>
    </source>
</evidence>
<feature type="transmembrane region" description="Helical" evidence="6">
    <location>
        <begin position="141"/>
        <end position="160"/>
    </location>
</feature>
<dbReference type="Proteomes" id="UP000001514">
    <property type="component" value="Unassembled WGS sequence"/>
</dbReference>
<keyword evidence="4 6" id="KW-1133">Transmembrane helix</keyword>
<dbReference type="Gramene" id="EFJ22258">
    <property type="protein sequence ID" value="EFJ22258"/>
    <property type="gene ID" value="SELMODRAFT_175784"/>
</dbReference>
<dbReference type="HOGENOM" id="CLU_106898_0_0_1"/>
<dbReference type="InParanoid" id="D8S029"/>
<dbReference type="Pfam" id="PF05562">
    <property type="entry name" value="WCOR413"/>
    <property type="match status" value="1"/>
</dbReference>
<gene>
    <name evidence="7" type="ORF">SELMODRAFT_175784</name>
</gene>